<organism evidence="1 2">
    <name type="scientific">Rhipicephalus microplus</name>
    <name type="common">Cattle tick</name>
    <name type="synonym">Boophilus microplus</name>
    <dbReference type="NCBI Taxonomy" id="6941"/>
    <lineage>
        <taxon>Eukaryota</taxon>
        <taxon>Metazoa</taxon>
        <taxon>Ecdysozoa</taxon>
        <taxon>Arthropoda</taxon>
        <taxon>Chelicerata</taxon>
        <taxon>Arachnida</taxon>
        <taxon>Acari</taxon>
        <taxon>Parasitiformes</taxon>
        <taxon>Ixodida</taxon>
        <taxon>Ixodoidea</taxon>
        <taxon>Ixodidae</taxon>
        <taxon>Rhipicephalinae</taxon>
        <taxon>Rhipicephalus</taxon>
        <taxon>Boophilus</taxon>
    </lineage>
</organism>
<sequence>MEVVRQLRRKSLGRAVERLEAAWRPLGRNLGAQGPEAVVVELDTDFEDADPPAHTPEAQRFHLMLQELLLLERKKLLSQMVSTRRWWTRPVWINSTQESVFNTVGTFSIVLVVVCDSDLKFVIVDGGAFRRHSDGRTLRVSRFGKCLENGKLGLSAPEILPSTNTQAPHVFVGDDAFQLREDYLKPYSGRQLSSD</sequence>
<reference evidence="1" key="1">
    <citation type="journal article" date="2020" name="Cell">
        <title>Large-Scale Comparative Analyses of Tick Genomes Elucidate Their Genetic Diversity and Vector Capacities.</title>
        <authorList>
            <consortium name="Tick Genome and Microbiome Consortium (TIGMIC)"/>
            <person name="Jia N."/>
            <person name="Wang J."/>
            <person name="Shi W."/>
            <person name="Du L."/>
            <person name="Sun Y."/>
            <person name="Zhan W."/>
            <person name="Jiang J.F."/>
            <person name="Wang Q."/>
            <person name="Zhang B."/>
            <person name="Ji P."/>
            <person name="Bell-Sakyi L."/>
            <person name="Cui X.M."/>
            <person name="Yuan T.T."/>
            <person name="Jiang B.G."/>
            <person name="Yang W.F."/>
            <person name="Lam T.T."/>
            <person name="Chang Q.C."/>
            <person name="Ding S.J."/>
            <person name="Wang X.J."/>
            <person name="Zhu J.G."/>
            <person name="Ruan X.D."/>
            <person name="Zhao L."/>
            <person name="Wei J.T."/>
            <person name="Ye R.Z."/>
            <person name="Que T.C."/>
            <person name="Du C.H."/>
            <person name="Zhou Y.H."/>
            <person name="Cheng J.X."/>
            <person name="Dai P.F."/>
            <person name="Guo W.B."/>
            <person name="Han X.H."/>
            <person name="Huang E.J."/>
            <person name="Li L.F."/>
            <person name="Wei W."/>
            <person name="Gao Y.C."/>
            <person name="Liu J.Z."/>
            <person name="Shao H.Z."/>
            <person name="Wang X."/>
            <person name="Wang C.C."/>
            <person name="Yang T.C."/>
            <person name="Huo Q.B."/>
            <person name="Li W."/>
            <person name="Chen H.Y."/>
            <person name="Chen S.E."/>
            <person name="Zhou L.G."/>
            <person name="Ni X.B."/>
            <person name="Tian J.H."/>
            <person name="Sheng Y."/>
            <person name="Liu T."/>
            <person name="Pan Y.S."/>
            <person name="Xia L.Y."/>
            <person name="Li J."/>
            <person name="Zhao F."/>
            <person name="Cao W.C."/>
        </authorList>
    </citation>
    <scope>NUCLEOTIDE SEQUENCE</scope>
    <source>
        <strain evidence="1">Rmic-2018</strain>
    </source>
</reference>
<proteinExistence type="predicted"/>
<accession>A0A9J6E1T6</accession>
<evidence type="ECO:0008006" key="3">
    <source>
        <dbReference type="Google" id="ProtNLM"/>
    </source>
</evidence>
<reference evidence="1" key="2">
    <citation type="submission" date="2021-09" db="EMBL/GenBank/DDBJ databases">
        <authorList>
            <person name="Jia N."/>
            <person name="Wang J."/>
            <person name="Shi W."/>
            <person name="Du L."/>
            <person name="Sun Y."/>
            <person name="Zhan W."/>
            <person name="Jiang J."/>
            <person name="Wang Q."/>
            <person name="Zhang B."/>
            <person name="Ji P."/>
            <person name="Sakyi L.B."/>
            <person name="Cui X."/>
            <person name="Yuan T."/>
            <person name="Jiang B."/>
            <person name="Yang W."/>
            <person name="Lam T.T.-Y."/>
            <person name="Chang Q."/>
            <person name="Ding S."/>
            <person name="Wang X."/>
            <person name="Zhu J."/>
            <person name="Ruan X."/>
            <person name="Zhao L."/>
            <person name="Wei J."/>
            <person name="Que T."/>
            <person name="Du C."/>
            <person name="Cheng J."/>
            <person name="Dai P."/>
            <person name="Han X."/>
            <person name="Huang E."/>
            <person name="Gao Y."/>
            <person name="Liu J."/>
            <person name="Shao H."/>
            <person name="Ye R."/>
            <person name="Li L."/>
            <person name="Wei W."/>
            <person name="Wang X."/>
            <person name="Wang C."/>
            <person name="Huo Q."/>
            <person name="Li W."/>
            <person name="Guo W."/>
            <person name="Chen H."/>
            <person name="Chen S."/>
            <person name="Zhou L."/>
            <person name="Zhou L."/>
            <person name="Ni X."/>
            <person name="Tian J."/>
            <person name="Zhou Y."/>
            <person name="Sheng Y."/>
            <person name="Liu T."/>
            <person name="Pan Y."/>
            <person name="Xia L."/>
            <person name="Li J."/>
            <person name="Zhao F."/>
            <person name="Cao W."/>
        </authorList>
    </citation>
    <scope>NUCLEOTIDE SEQUENCE</scope>
    <source>
        <strain evidence="1">Rmic-2018</strain>
        <tissue evidence="1">Larvae</tissue>
    </source>
</reference>
<dbReference type="AlphaFoldDB" id="A0A9J6E1T6"/>
<keyword evidence="2" id="KW-1185">Reference proteome</keyword>
<comment type="caution">
    <text evidence="1">The sequence shown here is derived from an EMBL/GenBank/DDBJ whole genome shotgun (WGS) entry which is preliminary data.</text>
</comment>
<protein>
    <recommendedName>
        <fullName evidence="3">DDE Tnp4 domain-containing protein</fullName>
    </recommendedName>
</protein>
<gene>
    <name evidence="1" type="ORF">HPB51_011823</name>
</gene>
<evidence type="ECO:0000313" key="2">
    <source>
        <dbReference type="Proteomes" id="UP000821866"/>
    </source>
</evidence>
<name>A0A9J6E1T6_RHIMP</name>
<evidence type="ECO:0000313" key="1">
    <source>
        <dbReference type="EMBL" id="KAH8027976.1"/>
    </source>
</evidence>
<dbReference type="EMBL" id="JABSTU010000006">
    <property type="protein sequence ID" value="KAH8027976.1"/>
    <property type="molecule type" value="Genomic_DNA"/>
</dbReference>
<dbReference type="Proteomes" id="UP000821866">
    <property type="component" value="Chromosome 4"/>
</dbReference>